<sequence>METNTFATSAYIATSPETAFEYLCSLKNLDDWTLFSRMQEKIDEDTWLGTASGYQRNLYYHVKKLENPLFYGIEWHCGFEYNKYFQVYPVLLFPPNYIEPGTDEEGVYFHWLSFVDPGRQTPMIMQGIHTVHTSECRSLKANLERKLGRTTAAKGRYFIDTDTIYVDAPVELGVEYLKEVKNINEWAHLVRPIGEVGGQSGEFLDEYDQKVKISARVHSLSKYYLLEQEYFYPEHDFYQRSVALMIPAAYSFADPDASGFILHRITFWKDGEQFAHGKLQIEDFGAESMNIKRFLEAKAGNLKSFDRGMSYVPVHKTQQQELSLVRGVGV</sequence>
<gene>
    <name evidence="1" type="ORF">NIES23_42080</name>
</gene>
<protein>
    <recommendedName>
        <fullName evidence="3">Scytonemin biosynthesis protein</fullName>
    </recommendedName>
</protein>
<evidence type="ECO:0000313" key="1">
    <source>
        <dbReference type="EMBL" id="BAY71390.1"/>
    </source>
</evidence>
<reference evidence="1 2" key="1">
    <citation type="submission" date="2017-06" db="EMBL/GenBank/DDBJ databases">
        <title>Genome sequencing of cyanobaciteial culture collection at National Institute for Environmental Studies (NIES).</title>
        <authorList>
            <person name="Hirose Y."/>
            <person name="Shimura Y."/>
            <person name="Fujisawa T."/>
            <person name="Nakamura Y."/>
            <person name="Kawachi M."/>
        </authorList>
    </citation>
    <scope>NUCLEOTIDE SEQUENCE [LARGE SCALE GENOMIC DNA]</scope>
    <source>
        <strain evidence="1 2">NIES-23</strain>
    </source>
</reference>
<dbReference type="Proteomes" id="UP000217507">
    <property type="component" value="Chromosome"/>
</dbReference>
<dbReference type="NCBIfam" id="NF035924">
    <property type="entry name" value="scytonem_ScyC"/>
    <property type="match status" value="1"/>
</dbReference>
<organism evidence="1 2">
    <name type="scientific">Trichormus variabilis NIES-23</name>
    <dbReference type="NCBI Taxonomy" id="1973479"/>
    <lineage>
        <taxon>Bacteria</taxon>
        <taxon>Bacillati</taxon>
        <taxon>Cyanobacteriota</taxon>
        <taxon>Cyanophyceae</taxon>
        <taxon>Nostocales</taxon>
        <taxon>Nostocaceae</taxon>
        <taxon>Trichormus</taxon>
    </lineage>
</organism>
<dbReference type="AlphaFoldDB" id="A0A1Z4KQX1"/>
<name>A0A1Z4KQX1_ANAVA</name>
<evidence type="ECO:0000313" key="2">
    <source>
        <dbReference type="Proteomes" id="UP000217507"/>
    </source>
</evidence>
<proteinExistence type="predicted"/>
<accession>A0A1Z4KQX1</accession>
<evidence type="ECO:0008006" key="3">
    <source>
        <dbReference type="Google" id="ProtNLM"/>
    </source>
</evidence>
<dbReference type="EMBL" id="AP018216">
    <property type="protein sequence ID" value="BAY71390.1"/>
    <property type="molecule type" value="Genomic_DNA"/>
</dbReference>